<evidence type="ECO:0000256" key="2">
    <source>
        <dbReference type="ARBA" id="ARBA00023242"/>
    </source>
</evidence>
<dbReference type="InterPro" id="IPR004127">
    <property type="entry name" value="Prefoldin_subunit_alpha"/>
</dbReference>
<protein>
    <submittedName>
        <fullName evidence="5">Uncharacterized protein</fullName>
    </submittedName>
</protein>
<gene>
    <name evidence="5" type="ORF">TGEB3V08_LOCUS6766</name>
</gene>
<dbReference type="GO" id="GO:0019212">
    <property type="term" value="F:phosphatase inhibitor activity"/>
    <property type="evidence" value="ECO:0007669"/>
    <property type="project" value="TreeGrafter"/>
</dbReference>
<feature type="region of interest" description="Disordered" evidence="4">
    <location>
        <begin position="303"/>
        <end position="323"/>
    </location>
</feature>
<organism evidence="5">
    <name type="scientific">Timema genevievae</name>
    <name type="common">Walking stick</name>
    <dbReference type="NCBI Taxonomy" id="629358"/>
    <lineage>
        <taxon>Eukaryota</taxon>
        <taxon>Metazoa</taxon>
        <taxon>Ecdysozoa</taxon>
        <taxon>Arthropoda</taxon>
        <taxon>Hexapoda</taxon>
        <taxon>Insecta</taxon>
        <taxon>Pterygota</taxon>
        <taxon>Neoptera</taxon>
        <taxon>Polyneoptera</taxon>
        <taxon>Phasmatodea</taxon>
        <taxon>Timematodea</taxon>
        <taxon>Timematoidea</taxon>
        <taxon>Timematidae</taxon>
        <taxon>Timema</taxon>
    </lineage>
</organism>
<dbReference type="GO" id="GO:0003714">
    <property type="term" value="F:transcription corepressor activity"/>
    <property type="evidence" value="ECO:0007669"/>
    <property type="project" value="TreeGrafter"/>
</dbReference>
<reference evidence="5" key="1">
    <citation type="submission" date="2020-11" db="EMBL/GenBank/DDBJ databases">
        <authorList>
            <person name="Tran Van P."/>
        </authorList>
    </citation>
    <scope>NUCLEOTIDE SEQUENCE</scope>
</reference>
<sequence>MHPLSVSVSLATCATIRSKRNLRGIQVGMRLGKTSLALQRNDETTRHWIRIRDEHSALLHNLQSIAIELSHQVMVPIGSKALVRGKMVHTNEILVCLGDGCPSYVYTLSLPPVSTLSLPPVSTLSLPPVPTLSLPPVPTLSLPPVPTICHSLLFLHSITPSCSYNLSLPPVPTLSLPPVPTLCHSLLFLHSVPTLLCDEMLDKLEKERNFLTSQKQLPVEQEAFASEEQSEIVEPYNEEQEAEWRVRHRQKEQEYRQRLAELRNKEKTPVNNEEDLWQRLDQLELEEELQEELDRLKVRGNEVRQHPVFAKATGKSEVRRSRR</sequence>
<dbReference type="CDD" id="cd23159">
    <property type="entry name" value="Prefoldin_URI1"/>
    <property type="match status" value="1"/>
</dbReference>
<dbReference type="InterPro" id="IPR009053">
    <property type="entry name" value="Prefoldin"/>
</dbReference>
<dbReference type="PANTHER" id="PTHR15111">
    <property type="entry name" value="RNA POLYMERASE II SUBUNIT 5-MEDIATING PROTEIN NNX3"/>
    <property type="match status" value="1"/>
</dbReference>
<keyword evidence="2" id="KW-0539">Nucleus</keyword>
<dbReference type="GO" id="GO:0000122">
    <property type="term" value="P:negative regulation of transcription by RNA polymerase II"/>
    <property type="evidence" value="ECO:0007669"/>
    <property type="project" value="TreeGrafter"/>
</dbReference>
<dbReference type="GO" id="GO:0003682">
    <property type="term" value="F:chromatin binding"/>
    <property type="evidence" value="ECO:0007669"/>
    <property type="project" value="TreeGrafter"/>
</dbReference>
<evidence type="ECO:0000256" key="1">
    <source>
        <dbReference type="ARBA" id="ARBA00004123"/>
    </source>
</evidence>
<name>A0A7R9K0F2_TIMGE</name>
<dbReference type="GO" id="GO:0005634">
    <property type="term" value="C:nucleus"/>
    <property type="evidence" value="ECO:0007669"/>
    <property type="project" value="UniProtKB-SubCell"/>
</dbReference>
<proteinExistence type="inferred from homology"/>
<dbReference type="AlphaFoldDB" id="A0A7R9K0F2"/>
<accession>A0A7R9K0F2</accession>
<dbReference type="PANTHER" id="PTHR15111:SF0">
    <property type="entry name" value="UNCONVENTIONAL PREFOLDIN RPB5 INTERACTOR 1"/>
    <property type="match status" value="1"/>
</dbReference>
<feature type="compositionally biased region" description="Basic and acidic residues" evidence="4">
    <location>
        <begin position="314"/>
        <end position="323"/>
    </location>
</feature>
<evidence type="ECO:0000256" key="3">
    <source>
        <dbReference type="ARBA" id="ARBA00038295"/>
    </source>
</evidence>
<evidence type="ECO:0000256" key="4">
    <source>
        <dbReference type="SAM" id="MobiDB-lite"/>
    </source>
</evidence>
<dbReference type="InterPro" id="IPR052255">
    <property type="entry name" value="RNA_pol_II_subunit5-mediator"/>
</dbReference>
<evidence type="ECO:0000313" key="5">
    <source>
        <dbReference type="EMBL" id="CAD7597456.1"/>
    </source>
</evidence>
<comment type="similarity">
    <text evidence="3">Belongs to the RNA polymerase II subunit 5-mediating protein family.</text>
</comment>
<comment type="subcellular location">
    <subcellularLocation>
        <location evidence="1">Nucleus</location>
    </subcellularLocation>
</comment>
<dbReference type="Gene3D" id="1.10.287.370">
    <property type="match status" value="1"/>
</dbReference>
<dbReference type="EMBL" id="OE841843">
    <property type="protein sequence ID" value="CAD7597456.1"/>
    <property type="molecule type" value="Genomic_DNA"/>
</dbReference>
<dbReference type="Pfam" id="PF02996">
    <property type="entry name" value="Prefoldin"/>
    <property type="match status" value="1"/>
</dbReference>